<feature type="transmembrane region" description="Helical" evidence="1">
    <location>
        <begin position="101"/>
        <end position="121"/>
    </location>
</feature>
<gene>
    <name evidence="3" type="ordered locus">HAH_5230</name>
</gene>
<evidence type="ECO:0000313" key="4">
    <source>
        <dbReference type="Proteomes" id="UP000005629"/>
    </source>
</evidence>
<evidence type="ECO:0000313" key="3">
    <source>
        <dbReference type="EMBL" id="AEM59363.1"/>
    </source>
</evidence>
<keyword evidence="1" id="KW-0812">Transmembrane</keyword>
<keyword evidence="3" id="KW-0614">Plasmid</keyword>
<sequence>MEPTHLEGGQMNAAVLFGLGTMIAWGFWIAFGNVASSTMDPETAAFVSYAAATVVTGIYVVVSDASSVVTNRGMMFAGAAGVAAAVGVVSTFVGVTVGPTSIVSTIGGMYFITAAVIGVIAFGESMTLTKAAGIGLALIAIVVINQ</sequence>
<proteinExistence type="predicted"/>
<dbReference type="KEGG" id="hhi:HAH_5230"/>
<keyword evidence="1" id="KW-0472">Membrane</keyword>
<dbReference type="Pfam" id="PF00892">
    <property type="entry name" value="EamA"/>
    <property type="match status" value="1"/>
</dbReference>
<dbReference type="eggNOG" id="arCOG03427">
    <property type="taxonomic scope" value="Archaea"/>
</dbReference>
<reference evidence="3 4" key="1">
    <citation type="journal article" date="2011" name="J. Bacteriol.">
        <title>Complete genome sequence of Haloarcula hispanica, a model haloarchaeon for studying genetics, metabolism, and virus-host interaction.</title>
        <authorList>
            <person name="Liu H."/>
            <person name="Wu Z."/>
            <person name="Li M."/>
            <person name="Zhang F."/>
            <person name="Zheng H."/>
            <person name="Han J."/>
            <person name="Liu J."/>
            <person name="Zhou J."/>
            <person name="Wang S."/>
            <person name="Xiang H."/>
        </authorList>
    </citation>
    <scope>NUCLEOTIDE SEQUENCE [LARGE SCALE GENOMIC DNA]</scope>
    <source>
        <strain evidence="4">ATCC 33960 / DSM 4426 / JCM 8911 / NBRC 102182 / NCIMB 2187 / VKM B-1755</strain>
        <plasmid evidence="3 4">pHH400</plasmid>
    </source>
</reference>
<name>G0I0E2_HALHT</name>
<dbReference type="AlphaFoldDB" id="G0I0E2"/>
<evidence type="ECO:0000256" key="1">
    <source>
        <dbReference type="SAM" id="Phobius"/>
    </source>
</evidence>
<geneLocation type="plasmid" evidence="3 4">
    <name>pHH400</name>
</geneLocation>
<feature type="transmembrane region" description="Helical" evidence="1">
    <location>
        <begin position="12"/>
        <end position="31"/>
    </location>
</feature>
<dbReference type="InterPro" id="IPR000620">
    <property type="entry name" value="EamA_dom"/>
</dbReference>
<dbReference type="EMBL" id="CP002923">
    <property type="protein sequence ID" value="AEM59363.1"/>
    <property type="molecule type" value="Genomic_DNA"/>
</dbReference>
<evidence type="ECO:0000259" key="2">
    <source>
        <dbReference type="Pfam" id="PF00892"/>
    </source>
</evidence>
<organism evidence="3 4">
    <name type="scientific">Haloarcula hispanica (strain ATCC 33960 / DSM 4426 / JCM 8911 / NBRC 102182 / NCIMB 2187 / VKM B-1755)</name>
    <dbReference type="NCBI Taxonomy" id="634497"/>
    <lineage>
        <taxon>Archaea</taxon>
        <taxon>Methanobacteriati</taxon>
        <taxon>Methanobacteriota</taxon>
        <taxon>Stenosarchaea group</taxon>
        <taxon>Halobacteria</taxon>
        <taxon>Halobacteriales</taxon>
        <taxon>Haloarculaceae</taxon>
        <taxon>Haloarcula</taxon>
    </lineage>
</organism>
<dbReference type="Proteomes" id="UP000005629">
    <property type="component" value="Plasmid pHH400"/>
</dbReference>
<feature type="domain" description="EamA" evidence="2">
    <location>
        <begin position="14"/>
        <end position="145"/>
    </location>
</feature>
<keyword evidence="1" id="KW-1133">Transmembrane helix</keyword>
<dbReference type="HOGENOM" id="CLU_140953_1_0_2"/>
<feature type="transmembrane region" description="Helical" evidence="1">
    <location>
        <begin position="74"/>
        <end position="95"/>
    </location>
</feature>
<feature type="transmembrane region" description="Helical" evidence="1">
    <location>
        <begin position="43"/>
        <end position="62"/>
    </location>
</feature>
<protein>
    <recommendedName>
        <fullName evidence="2">EamA domain-containing protein</fullName>
    </recommendedName>
</protein>
<accession>G0I0E2</accession>
<dbReference type="GO" id="GO:0016020">
    <property type="term" value="C:membrane"/>
    <property type="evidence" value="ECO:0007669"/>
    <property type="project" value="InterPro"/>
</dbReference>